<dbReference type="Gene3D" id="3.80.10.10">
    <property type="entry name" value="Ribonuclease Inhibitor"/>
    <property type="match status" value="1"/>
</dbReference>
<evidence type="ECO:0000313" key="2">
    <source>
        <dbReference type="Proteomes" id="UP000004947"/>
    </source>
</evidence>
<evidence type="ECO:0000313" key="1">
    <source>
        <dbReference type="EMBL" id="EDM27116.1"/>
    </source>
</evidence>
<dbReference type="EMBL" id="ABCK01000011">
    <property type="protein sequence ID" value="EDM27116.1"/>
    <property type="molecule type" value="Genomic_DNA"/>
</dbReference>
<protein>
    <submittedName>
        <fullName evidence="1">Uncharacterized protein</fullName>
    </submittedName>
</protein>
<gene>
    <name evidence="1" type="ORF">LNTAR_15642</name>
</gene>
<comment type="caution">
    <text evidence="1">The sequence shown here is derived from an EMBL/GenBank/DDBJ whole genome shotgun (WGS) entry which is preliminary data.</text>
</comment>
<dbReference type="STRING" id="313628.LNTAR_15642"/>
<sequence length="162" mass="18355">MLNNKNLADPVKILKYDGAVRPSQKEHSFAVKYILKRVNPNWDESIFDYDEKAEVLTISGKGFKRFEVEANELDQRGTLLSKPVCLIDSLKIKKLYLSGTEVFNLWSIGGSNLELLDISNTKVQDLSPIVTMKELEILVLSKGKYSEAELKKLPSGLVLRFH</sequence>
<dbReference type="AlphaFoldDB" id="A6DMC6"/>
<dbReference type="Proteomes" id="UP000004947">
    <property type="component" value="Unassembled WGS sequence"/>
</dbReference>
<organism evidence="1 2">
    <name type="scientific">Lentisphaera araneosa HTCC2155</name>
    <dbReference type="NCBI Taxonomy" id="313628"/>
    <lineage>
        <taxon>Bacteria</taxon>
        <taxon>Pseudomonadati</taxon>
        <taxon>Lentisphaerota</taxon>
        <taxon>Lentisphaeria</taxon>
        <taxon>Lentisphaerales</taxon>
        <taxon>Lentisphaeraceae</taxon>
        <taxon>Lentisphaera</taxon>
    </lineage>
</organism>
<proteinExistence type="predicted"/>
<dbReference type="OrthoDB" id="1490745at2"/>
<dbReference type="InterPro" id="IPR032675">
    <property type="entry name" value="LRR_dom_sf"/>
</dbReference>
<dbReference type="SUPFAM" id="SSF52075">
    <property type="entry name" value="Outer arm dynein light chain 1"/>
    <property type="match status" value="1"/>
</dbReference>
<reference evidence="1 2" key="1">
    <citation type="journal article" date="2010" name="J. Bacteriol.">
        <title>Genome sequence of Lentisphaera araneosa HTCC2155T, the type species of the order Lentisphaerales in the phylum Lentisphaerae.</title>
        <authorList>
            <person name="Thrash J.C."/>
            <person name="Cho J.C."/>
            <person name="Vergin K.L."/>
            <person name="Morris R.M."/>
            <person name="Giovannoni S.J."/>
        </authorList>
    </citation>
    <scope>NUCLEOTIDE SEQUENCE [LARGE SCALE GENOMIC DNA]</scope>
    <source>
        <strain evidence="1 2">HTCC2155</strain>
    </source>
</reference>
<keyword evidence="2" id="KW-1185">Reference proteome</keyword>
<accession>A6DMC6</accession>
<dbReference type="RefSeq" id="WP_007279024.1">
    <property type="nucleotide sequence ID" value="NZ_ABCK01000011.1"/>
</dbReference>
<name>A6DMC6_9BACT</name>